<evidence type="ECO:0000256" key="2">
    <source>
        <dbReference type="ARBA" id="ARBA00008016"/>
    </source>
</evidence>
<dbReference type="Gene3D" id="1.20.1050.90">
    <property type="entry name" value="RecF/RecN/SMC, N-terminal domain"/>
    <property type="match status" value="1"/>
</dbReference>
<evidence type="ECO:0000256" key="3">
    <source>
        <dbReference type="ARBA" id="ARBA00020170"/>
    </source>
</evidence>
<evidence type="ECO:0000256" key="12">
    <source>
        <dbReference type="HAMAP-Rule" id="MF_00365"/>
    </source>
</evidence>
<dbReference type="Pfam" id="PF02463">
    <property type="entry name" value="SMC_N"/>
    <property type="match status" value="1"/>
</dbReference>
<dbReference type="OrthoDB" id="9803889at2"/>
<dbReference type="KEGG" id="rch:RUM_02740"/>
<reference evidence="15" key="2">
    <citation type="submission" date="2010-03" db="EMBL/GenBank/DDBJ databases">
        <authorList>
            <person name="Pajon A."/>
        </authorList>
    </citation>
    <scope>NUCLEOTIDE SEQUENCE</scope>
    <source>
        <strain evidence="15">Type strain: 18P13</strain>
    </source>
</reference>
<dbReference type="STRING" id="213810.RUM_02740"/>
<dbReference type="RefSeq" id="WP_015557424.1">
    <property type="nucleotide sequence ID" value="NC_021039.1"/>
</dbReference>
<keyword evidence="8 12" id="KW-0067">ATP-binding</keyword>
<evidence type="ECO:0000313" key="15">
    <source>
        <dbReference type="EMBL" id="CBL16517.1"/>
    </source>
</evidence>
<dbReference type="GO" id="GO:0000731">
    <property type="term" value="P:DNA synthesis involved in DNA repair"/>
    <property type="evidence" value="ECO:0007669"/>
    <property type="project" value="TreeGrafter"/>
</dbReference>
<keyword evidence="11 12" id="KW-0742">SOS response</keyword>
<protein>
    <recommendedName>
        <fullName evidence="3 12">DNA replication and repair protein RecF</fullName>
    </recommendedName>
</protein>
<dbReference type="GO" id="GO:0003697">
    <property type="term" value="F:single-stranded DNA binding"/>
    <property type="evidence" value="ECO:0007669"/>
    <property type="project" value="UniProtKB-UniRule"/>
</dbReference>
<dbReference type="AlphaFoldDB" id="D4LA72"/>
<dbReference type="NCBIfam" id="TIGR00611">
    <property type="entry name" value="recf"/>
    <property type="match status" value="1"/>
</dbReference>
<keyword evidence="16" id="KW-1185">Reference proteome</keyword>
<dbReference type="BioCyc" id="RCHA213810:RUM_RS01305-MONOMER"/>
<dbReference type="Gene3D" id="3.40.50.300">
    <property type="entry name" value="P-loop containing nucleotide triphosphate hydrolases"/>
    <property type="match status" value="1"/>
</dbReference>
<evidence type="ECO:0000256" key="7">
    <source>
        <dbReference type="ARBA" id="ARBA00022763"/>
    </source>
</evidence>
<dbReference type="InterPro" id="IPR042174">
    <property type="entry name" value="RecF_2"/>
</dbReference>
<keyword evidence="5 12" id="KW-0235">DNA replication</keyword>
<evidence type="ECO:0000259" key="14">
    <source>
        <dbReference type="Pfam" id="PF02463"/>
    </source>
</evidence>
<feature type="binding site" evidence="12">
    <location>
        <begin position="30"/>
        <end position="37"/>
    </location>
    <ligand>
        <name>ATP</name>
        <dbReference type="ChEBI" id="CHEBI:30616"/>
    </ligand>
</feature>
<evidence type="ECO:0000256" key="6">
    <source>
        <dbReference type="ARBA" id="ARBA00022741"/>
    </source>
</evidence>
<keyword evidence="9 12" id="KW-0238">DNA-binding</keyword>
<evidence type="ECO:0000256" key="5">
    <source>
        <dbReference type="ARBA" id="ARBA00022705"/>
    </source>
</evidence>
<dbReference type="InterPro" id="IPR003395">
    <property type="entry name" value="RecF/RecN/SMC_N"/>
</dbReference>
<accession>D4LA72</accession>
<dbReference type="GO" id="GO:0005524">
    <property type="term" value="F:ATP binding"/>
    <property type="evidence" value="ECO:0007669"/>
    <property type="project" value="UniProtKB-UniRule"/>
</dbReference>
<dbReference type="InterPro" id="IPR027417">
    <property type="entry name" value="P-loop_NTPase"/>
</dbReference>
<dbReference type="PANTHER" id="PTHR32182:SF0">
    <property type="entry name" value="DNA REPLICATION AND REPAIR PROTEIN RECF"/>
    <property type="match status" value="1"/>
</dbReference>
<feature type="domain" description="RecF/RecN/SMC N-terminal" evidence="14">
    <location>
        <begin position="3"/>
        <end position="367"/>
    </location>
</feature>
<comment type="similarity">
    <text evidence="2 12 13">Belongs to the RecF family.</text>
</comment>
<dbReference type="GeneID" id="83155109"/>
<reference evidence="15" key="1">
    <citation type="submission" date="2010-03" db="EMBL/GenBank/DDBJ databases">
        <title>The genome sequence of Ruminococcus sp. 18P13.</title>
        <authorList>
            <consortium name="metaHIT consortium -- http://www.metahit.eu/"/>
            <person name="Pajon A."/>
            <person name="Turner K."/>
            <person name="Parkhill J."/>
            <person name="Bernalier A."/>
        </authorList>
    </citation>
    <scope>NUCLEOTIDE SEQUENCE [LARGE SCALE GENOMIC DNA]</scope>
    <source>
        <strain evidence="15">Type strain: 18P13</strain>
    </source>
</reference>
<dbReference type="GO" id="GO:0005737">
    <property type="term" value="C:cytoplasm"/>
    <property type="evidence" value="ECO:0007669"/>
    <property type="project" value="UniProtKB-SubCell"/>
</dbReference>
<evidence type="ECO:0000256" key="8">
    <source>
        <dbReference type="ARBA" id="ARBA00022840"/>
    </source>
</evidence>
<dbReference type="InterPro" id="IPR001238">
    <property type="entry name" value="DNA-binding_RecF"/>
</dbReference>
<dbReference type="SUPFAM" id="SSF52540">
    <property type="entry name" value="P-loop containing nucleoside triphosphate hydrolases"/>
    <property type="match status" value="1"/>
</dbReference>
<dbReference type="GO" id="GO:0006302">
    <property type="term" value="P:double-strand break repair"/>
    <property type="evidence" value="ECO:0007669"/>
    <property type="project" value="TreeGrafter"/>
</dbReference>
<evidence type="ECO:0000256" key="11">
    <source>
        <dbReference type="ARBA" id="ARBA00023236"/>
    </source>
</evidence>
<evidence type="ECO:0000256" key="13">
    <source>
        <dbReference type="RuleBase" id="RU000578"/>
    </source>
</evidence>
<dbReference type="Proteomes" id="UP000007054">
    <property type="component" value="Chromosome"/>
</dbReference>
<proteinExistence type="inferred from homology"/>
<sequence>MHLTGLEAEHFRNLEHIQLEPDPRYNLIVGQNAQGKTNLLEAIWLLTGCRSFRGVRERDLVSFDQEVMRMQAAFRDSRREQHITYAIQKSSREKKITLNGVPLRGGSRLFAQFQCVVFTPDDTMLIKGLPDKRRNFLDLCCAQIRPKNMDVLRRFENLTIQRNQVLRSIGAGNGTPLDLAIWDAQLAVAGAHLSHIRHSYVQRFAPVCARLYNIITGGREQLTVEYQSGMYRDYEMPETVTEPMQDYYLRKLTMSSTDDIRLGYTSIGASRDDLLFKINGKPVRDFGSQGQKKSTALVLKLAQAEIYRHSQGQSPVVLLDDVMGELDKSRQELVYSIVQEMQVFITTCNEGAVLGSDRGMRITIENGKIL</sequence>
<dbReference type="HAMAP" id="MF_00365">
    <property type="entry name" value="RecF"/>
    <property type="match status" value="1"/>
</dbReference>
<keyword evidence="4 12" id="KW-0963">Cytoplasm</keyword>
<name>D4LA72_RUMC1</name>
<gene>
    <name evidence="12" type="primary">recF</name>
    <name evidence="15" type="ordered locus">RUM_02740</name>
</gene>
<evidence type="ECO:0000256" key="1">
    <source>
        <dbReference type="ARBA" id="ARBA00004496"/>
    </source>
</evidence>
<keyword evidence="7 12" id="KW-0227">DNA damage</keyword>
<evidence type="ECO:0000313" key="16">
    <source>
        <dbReference type="Proteomes" id="UP000007054"/>
    </source>
</evidence>
<dbReference type="InterPro" id="IPR018078">
    <property type="entry name" value="DNA-binding_RecF_CS"/>
</dbReference>
<keyword evidence="6 12" id="KW-0547">Nucleotide-binding</keyword>
<comment type="subcellular location">
    <subcellularLocation>
        <location evidence="1 12 13">Cytoplasm</location>
    </subcellularLocation>
</comment>
<dbReference type="PATRIC" id="fig|213810.4.peg.178"/>
<keyword evidence="10 12" id="KW-0234">DNA repair</keyword>
<dbReference type="HOGENOM" id="CLU_040267_0_1_9"/>
<dbReference type="GO" id="GO:0006260">
    <property type="term" value="P:DNA replication"/>
    <property type="evidence" value="ECO:0007669"/>
    <property type="project" value="UniProtKB-UniRule"/>
</dbReference>
<organism evidence="15 16">
    <name type="scientific">Ruminococcus champanellensis (strain DSM 18848 / JCM 17042 / KCTC 15320 / 18P13)</name>
    <dbReference type="NCBI Taxonomy" id="213810"/>
    <lineage>
        <taxon>Bacteria</taxon>
        <taxon>Bacillati</taxon>
        <taxon>Bacillota</taxon>
        <taxon>Clostridia</taxon>
        <taxon>Eubacteriales</taxon>
        <taxon>Oscillospiraceae</taxon>
        <taxon>Ruminococcus</taxon>
    </lineage>
</organism>
<dbReference type="PROSITE" id="PS00618">
    <property type="entry name" value="RECF_2"/>
    <property type="match status" value="1"/>
</dbReference>
<dbReference type="GO" id="GO:0009432">
    <property type="term" value="P:SOS response"/>
    <property type="evidence" value="ECO:0007669"/>
    <property type="project" value="UniProtKB-UniRule"/>
</dbReference>
<comment type="function">
    <text evidence="12 13">The RecF protein is involved in DNA metabolism; it is required for DNA replication and normal SOS inducibility. RecF binds preferentially to single-stranded, linear DNA. It also seems to bind ATP.</text>
</comment>
<dbReference type="EMBL" id="FP929052">
    <property type="protein sequence ID" value="CBL16517.1"/>
    <property type="molecule type" value="Genomic_DNA"/>
</dbReference>
<evidence type="ECO:0000256" key="4">
    <source>
        <dbReference type="ARBA" id="ARBA00022490"/>
    </source>
</evidence>
<evidence type="ECO:0000256" key="10">
    <source>
        <dbReference type="ARBA" id="ARBA00023204"/>
    </source>
</evidence>
<evidence type="ECO:0000256" key="9">
    <source>
        <dbReference type="ARBA" id="ARBA00023125"/>
    </source>
</evidence>
<dbReference type="PANTHER" id="PTHR32182">
    <property type="entry name" value="DNA REPLICATION AND REPAIR PROTEIN RECF"/>
    <property type="match status" value="1"/>
</dbReference>